<dbReference type="CDD" id="cd00075">
    <property type="entry name" value="HATPase"/>
    <property type="match status" value="1"/>
</dbReference>
<dbReference type="PATRIC" id="fig|1618450.3.peg.707"/>
<dbReference type="Pfam" id="PF00512">
    <property type="entry name" value="HisKA"/>
    <property type="match status" value="1"/>
</dbReference>
<keyword evidence="5 9" id="KW-0418">Kinase</keyword>
<dbReference type="EMBL" id="LBXN01000028">
    <property type="protein sequence ID" value="KKR32919.1"/>
    <property type="molecule type" value="Genomic_DNA"/>
</dbReference>
<keyword evidence="4" id="KW-0808">Transferase</keyword>
<dbReference type="InterPro" id="IPR036097">
    <property type="entry name" value="HisK_dim/P_sf"/>
</dbReference>
<dbReference type="Pfam" id="PF02518">
    <property type="entry name" value="HATPase_c"/>
    <property type="match status" value="1"/>
</dbReference>
<name>A0A0G0PXS5_9BACT</name>
<comment type="catalytic activity">
    <reaction evidence="1">
        <text>ATP + protein L-histidine = ADP + protein N-phospho-L-histidine.</text>
        <dbReference type="EC" id="2.7.13.3"/>
    </reaction>
</comment>
<evidence type="ECO:0000313" key="10">
    <source>
        <dbReference type="Proteomes" id="UP000034539"/>
    </source>
</evidence>
<dbReference type="EC" id="2.7.13.3" evidence="2"/>
<dbReference type="PRINTS" id="PR00344">
    <property type="entry name" value="BCTRLSENSOR"/>
</dbReference>
<evidence type="ECO:0000256" key="4">
    <source>
        <dbReference type="ARBA" id="ARBA00022679"/>
    </source>
</evidence>
<keyword evidence="3" id="KW-0597">Phosphoprotein</keyword>
<dbReference type="InterPro" id="IPR036890">
    <property type="entry name" value="HATPase_C_sf"/>
</dbReference>
<reference evidence="9 10" key="1">
    <citation type="journal article" date="2015" name="Nature">
        <title>rRNA introns, odd ribosomes, and small enigmatic genomes across a large radiation of phyla.</title>
        <authorList>
            <person name="Brown C.T."/>
            <person name="Hug L.A."/>
            <person name="Thomas B.C."/>
            <person name="Sharon I."/>
            <person name="Castelle C.J."/>
            <person name="Singh A."/>
            <person name="Wilkins M.J."/>
            <person name="Williams K.H."/>
            <person name="Banfield J.F."/>
        </authorList>
    </citation>
    <scope>NUCLEOTIDE SEQUENCE [LARGE SCALE GENOMIC DNA]</scope>
</reference>
<evidence type="ECO:0000259" key="8">
    <source>
        <dbReference type="PROSITE" id="PS50109"/>
    </source>
</evidence>
<dbReference type="InterPro" id="IPR004358">
    <property type="entry name" value="Sig_transdc_His_kin-like_C"/>
</dbReference>
<dbReference type="SMART" id="SM00387">
    <property type="entry name" value="HATPase_c"/>
    <property type="match status" value="1"/>
</dbReference>
<dbReference type="AlphaFoldDB" id="A0A0G0PXS5"/>
<dbReference type="PROSITE" id="PS50109">
    <property type="entry name" value="HIS_KIN"/>
    <property type="match status" value="1"/>
</dbReference>
<dbReference type="SUPFAM" id="SSF55874">
    <property type="entry name" value="ATPase domain of HSP90 chaperone/DNA topoisomerase II/histidine kinase"/>
    <property type="match status" value="1"/>
</dbReference>
<evidence type="ECO:0000256" key="6">
    <source>
        <dbReference type="ARBA" id="ARBA00023012"/>
    </source>
</evidence>
<evidence type="ECO:0000256" key="5">
    <source>
        <dbReference type="ARBA" id="ARBA00022777"/>
    </source>
</evidence>
<evidence type="ECO:0000256" key="1">
    <source>
        <dbReference type="ARBA" id="ARBA00000085"/>
    </source>
</evidence>
<dbReference type="Gene3D" id="3.30.565.10">
    <property type="entry name" value="Histidine kinase-like ATPase, C-terminal domain"/>
    <property type="match status" value="1"/>
</dbReference>
<sequence>MSAYLRRILMPAVFILLLISTRIHSYLLFHSLAELFSIFIAIAIFLLSWNARRFISNNYILFLGIAFLFIGIIDTLHTLAYKGMNIFAGFDTNLPTQLWIIGRYIFVFSLLIAPIFIKRKMKKLFVIHAYVFVTAILLLSVFVFRIFPVSYIEGMGLTLFKKLSEYIISVLLIVVLFIHFRNKGKFDQKVFKLLVFSIVTSILSELSFTLYVDVYGIFNLAGHILKLFAYFGFYKAIIEIGLSNPYNLLFFELKEKQKQMVILEKRKDEFISIASHELKPPVTTIKAFAEILQNYTKKNKDIYAESLLGKMNSQINRLVLLVGDLLDVQTIESGKMRFTVTPFDLSEMVKEVVDNFKLIKNTNHQIYFRGGSKLIINGDRFRVSQVVSNLINNAIKYSPNKDKILVTVKREKGQVRVEVQDFGIGIAKNMQDRIFDKFVQAHNRPDQGRLSSLGLGLFISSEIVQRHRGRIGCISDPGKGSTFHFSLPLKI</sequence>
<keyword evidence="7" id="KW-0472">Membrane</keyword>
<evidence type="ECO:0000256" key="7">
    <source>
        <dbReference type="SAM" id="Phobius"/>
    </source>
</evidence>
<keyword evidence="7" id="KW-0812">Transmembrane</keyword>
<dbReference type="CDD" id="cd00082">
    <property type="entry name" value="HisKA"/>
    <property type="match status" value="1"/>
</dbReference>
<dbReference type="InterPro" id="IPR003594">
    <property type="entry name" value="HATPase_dom"/>
</dbReference>
<keyword evidence="6" id="KW-0902">Two-component regulatory system</keyword>
<organism evidence="9 10">
    <name type="scientific">Candidatus Gottesmanbacteria bacterium GW2011_GWC2_39_8</name>
    <dbReference type="NCBI Taxonomy" id="1618450"/>
    <lineage>
        <taxon>Bacteria</taxon>
        <taxon>Candidatus Gottesmaniibacteriota</taxon>
    </lineage>
</organism>
<feature type="domain" description="Histidine kinase" evidence="8">
    <location>
        <begin position="273"/>
        <end position="491"/>
    </location>
</feature>
<dbReference type="FunFam" id="3.30.565.10:FF:000006">
    <property type="entry name" value="Sensor histidine kinase WalK"/>
    <property type="match status" value="1"/>
</dbReference>
<feature type="transmembrane region" description="Helical" evidence="7">
    <location>
        <begin position="124"/>
        <end position="147"/>
    </location>
</feature>
<feature type="transmembrane region" description="Helical" evidence="7">
    <location>
        <begin position="100"/>
        <end position="117"/>
    </location>
</feature>
<dbReference type="Pfam" id="PF17159">
    <property type="entry name" value="MASE3"/>
    <property type="match status" value="1"/>
</dbReference>
<dbReference type="PANTHER" id="PTHR43711:SF31">
    <property type="entry name" value="HISTIDINE KINASE"/>
    <property type="match status" value="1"/>
</dbReference>
<dbReference type="InterPro" id="IPR003661">
    <property type="entry name" value="HisK_dim/P_dom"/>
</dbReference>
<keyword evidence="7" id="KW-1133">Transmembrane helix</keyword>
<evidence type="ECO:0000256" key="2">
    <source>
        <dbReference type="ARBA" id="ARBA00012438"/>
    </source>
</evidence>
<dbReference type="GO" id="GO:0000155">
    <property type="term" value="F:phosphorelay sensor kinase activity"/>
    <property type="evidence" value="ECO:0007669"/>
    <property type="project" value="InterPro"/>
</dbReference>
<dbReference type="InterPro" id="IPR050736">
    <property type="entry name" value="Sensor_HK_Regulatory"/>
</dbReference>
<evidence type="ECO:0000313" key="9">
    <source>
        <dbReference type="EMBL" id="KKR32919.1"/>
    </source>
</evidence>
<evidence type="ECO:0000256" key="3">
    <source>
        <dbReference type="ARBA" id="ARBA00022553"/>
    </source>
</evidence>
<dbReference type="SMART" id="SM00388">
    <property type="entry name" value="HisKA"/>
    <property type="match status" value="1"/>
</dbReference>
<feature type="transmembrane region" description="Helical" evidence="7">
    <location>
        <begin position="159"/>
        <end position="178"/>
    </location>
</feature>
<protein>
    <recommendedName>
        <fullName evidence="2">histidine kinase</fullName>
        <ecNumber evidence="2">2.7.13.3</ecNumber>
    </recommendedName>
</protein>
<feature type="transmembrane region" description="Helical" evidence="7">
    <location>
        <begin position="190"/>
        <end position="208"/>
    </location>
</feature>
<feature type="transmembrane region" description="Helical" evidence="7">
    <location>
        <begin position="59"/>
        <end position="80"/>
    </location>
</feature>
<gene>
    <name evidence="9" type="ORF">UT63_C0028G0008</name>
</gene>
<feature type="transmembrane region" description="Helical" evidence="7">
    <location>
        <begin position="35"/>
        <end position="52"/>
    </location>
</feature>
<dbReference type="SUPFAM" id="SSF47384">
    <property type="entry name" value="Homodimeric domain of signal transducing histidine kinase"/>
    <property type="match status" value="1"/>
</dbReference>
<dbReference type="PANTHER" id="PTHR43711">
    <property type="entry name" value="TWO-COMPONENT HISTIDINE KINASE"/>
    <property type="match status" value="1"/>
</dbReference>
<dbReference type="InterPro" id="IPR005467">
    <property type="entry name" value="His_kinase_dom"/>
</dbReference>
<proteinExistence type="predicted"/>
<dbReference type="Proteomes" id="UP000034539">
    <property type="component" value="Unassembled WGS sequence"/>
</dbReference>
<dbReference type="InterPro" id="IPR033425">
    <property type="entry name" value="MASE3"/>
</dbReference>
<dbReference type="Gene3D" id="1.10.287.130">
    <property type="match status" value="1"/>
</dbReference>
<comment type="caution">
    <text evidence="9">The sequence shown here is derived from an EMBL/GenBank/DDBJ whole genome shotgun (WGS) entry which is preliminary data.</text>
</comment>
<accession>A0A0G0PXS5</accession>